<dbReference type="SUPFAM" id="SSF52266">
    <property type="entry name" value="SGNH hydrolase"/>
    <property type="match status" value="1"/>
</dbReference>
<feature type="compositionally biased region" description="Polar residues" evidence="1">
    <location>
        <begin position="55"/>
        <end position="78"/>
    </location>
</feature>
<organism evidence="3 4">
    <name type="scientific">Porcincola intestinalis</name>
    <dbReference type="NCBI Taxonomy" id="2606632"/>
    <lineage>
        <taxon>Bacteria</taxon>
        <taxon>Bacillati</taxon>
        <taxon>Bacillota</taxon>
        <taxon>Clostridia</taxon>
        <taxon>Lachnospirales</taxon>
        <taxon>Lachnospiraceae</taxon>
        <taxon>Porcincola</taxon>
    </lineage>
</organism>
<feature type="region of interest" description="Disordered" evidence="1">
    <location>
        <begin position="55"/>
        <end position="99"/>
    </location>
</feature>
<feature type="domain" description="SGNH hydrolase-type esterase" evidence="2">
    <location>
        <begin position="208"/>
        <end position="322"/>
    </location>
</feature>
<dbReference type="RefSeq" id="WP_154523556.1">
    <property type="nucleotide sequence ID" value="NZ_VULZ01000003.1"/>
</dbReference>
<evidence type="ECO:0000313" key="3">
    <source>
        <dbReference type="EMBL" id="MSS14216.1"/>
    </source>
</evidence>
<dbReference type="EMBL" id="VULZ01000003">
    <property type="protein sequence ID" value="MSS14216.1"/>
    <property type="molecule type" value="Genomic_DNA"/>
</dbReference>
<gene>
    <name evidence="3" type="ORF">FYJ35_04015</name>
</gene>
<sequence>MPSSQTTTKTSSTVRRRRKGNSGRTMIPRLLALVIVFIAVFEGRIIHTLLTHRVSPSSSGVTATQGKTASDASQNQDKTASTPSAGAASTGSNPDQGLAGLATVSVSGMATAQADTAGTDTSQQTDASGSGETIDSAAVVPAQSDSVDDSYFSDAVFIGDSRMEGFRNASGITQGTFLTGVGLSINDMDKQIISTADGNISVYQGLSGRQYKRIYLMLGTNDLGFYPWDQFQPTFEKAIKQFHALQPDAVIYICSVIYVEESKIAKGFEYDNNQNVQTINQYILSTCEDLWYSYYLNLNEIFSDGNHELIPGASADGIHLEPEYCAQMLTYLKSHYISDSDWSQVFAANGGDSSASGAETEGAAVKTSSSASQTDESTAQSGVSAATSGSADTGNVSAG</sequence>
<accession>A0A6L5X5L2</accession>
<name>A0A6L5X5L2_9FIRM</name>
<feature type="region of interest" description="Disordered" evidence="1">
    <location>
        <begin position="112"/>
        <end position="133"/>
    </location>
</feature>
<reference evidence="3 4" key="1">
    <citation type="submission" date="2019-08" db="EMBL/GenBank/DDBJ databases">
        <title>In-depth cultivation of the pig gut microbiome towards novel bacterial diversity and tailored functional studies.</title>
        <authorList>
            <person name="Wylensek D."/>
            <person name="Hitch T.C.A."/>
            <person name="Clavel T."/>
        </authorList>
    </citation>
    <scope>NUCLEOTIDE SEQUENCE [LARGE SCALE GENOMIC DNA]</scope>
    <source>
        <strain evidence="3 4">Oil+RF-744-WCA-WT-11</strain>
    </source>
</reference>
<protein>
    <recommendedName>
        <fullName evidence="2">SGNH hydrolase-type esterase domain-containing protein</fullName>
    </recommendedName>
</protein>
<feature type="region of interest" description="Disordered" evidence="1">
    <location>
        <begin position="351"/>
        <end position="399"/>
    </location>
</feature>
<dbReference type="Proteomes" id="UP000481852">
    <property type="component" value="Unassembled WGS sequence"/>
</dbReference>
<dbReference type="InterPro" id="IPR013830">
    <property type="entry name" value="SGNH_hydro"/>
</dbReference>
<dbReference type="AlphaFoldDB" id="A0A6L5X5L2"/>
<evidence type="ECO:0000256" key="1">
    <source>
        <dbReference type="SAM" id="MobiDB-lite"/>
    </source>
</evidence>
<dbReference type="Pfam" id="PF13472">
    <property type="entry name" value="Lipase_GDSL_2"/>
    <property type="match status" value="1"/>
</dbReference>
<evidence type="ECO:0000259" key="2">
    <source>
        <dbReference type="Pfam" id="PF13472"/>
    </source>
</evidence>
<feature type="compositionally biased region" description="Low complexity" evidence="1">
    <location>
        <begin position="79"/>
        <end position="92"/>
    </location>
</feature>
<keyword evidence="4" id="KW-1185">Reference proteome</keyword>
<feature type="compositionally biased region" description="Low complexity" evidence="1">
    <location>
        <begin position="112"/>
        <end position="127"/>
    </location>
</feature>
<evidence type="ECO:0000313" key="4">
    <source>
        <dbReference type="Proteomes" id="UP000481852"/>
    </source>
</evidence>
<feature type="compositionally biased region" description="Low complexity" evidence="1">
    <location>
        <begin position="351"/>
        <end position="364"/>
    </location>
</feature>
<comment type="caution">
    <text evidence="3">The sequence shown here is derived from an EMBL/GenBank/DDBJ whole genome shotgun (WGS) entry which is preliminary data.</text>
</comment>
<feature type="compositionally biased region" description="Polar residues" evidence="1">
    <location>
        <begin position="366"/>
        <end position="399"/>
    </location>
</feature>
<feature type="region of interest" description="Disordered" evidence="1">
    <location>
        <begin position="1"/>
        <end position="21"/>
    </location>
</feature>
<feature type="compositionally biased region" description="Low complexity" evidence="1">
    <location>
        <begin position="1"/>
        <end position="13"/>
    </location>
</feature>
<dbReference type="InterPro" id="IPR036514">
    <property type="entry name" value="SGNH_hydro_sf"/>
</dbReference>
<proteinExistence type="predicted"/>
<dbReference type="Gene3D" id="3.40.50.1110">
    <property type="entry name" value="SGNH hydrolase"/>
    <property type="match status" value="1"/>
</dbReference>